<reference evidence="3" key="2">
    <citation type="journal article" date="2018" name="BMC Genomics">
        <title>Genomic insights into host adaptation between the wheat stripe rust pathogen (Puccinia striiformis f. sp. tritici) and the barley stripe rust pathogen (Puccinia striiformis f. sp. hordei).</title>
        <authorList>
            <person name="Xia C."/>
            <person name="Wang M."/>
            <person name="Yin C."/>
            <person name="Cornejo O.E."/>
            <person name="Hulbert S.H."/>
            <person name="Chen X."/>
        </authorList>
    </citation>
    <scope>NUCLEOTIDE SEQUENCE [LARGE SCALE GENOMIC DNA]</scope>
    <source>
        <strain evidence="3">93TX-2</strain>
    </source>
</reference>
<feature type="chain" id="PRO_5015517689" description="Trehalose-phosphatase" evidence="1">
    <location>
        <begin position="32"/>
        <end position="1170"/>
    </location>
</feature>
<dbReference type="AlphaFoldDB" id="A0A2S4W9D4"/>
<dbReference type="Proteomes" id="UP000238274">
    <property type="component" value="Unassembled WGS sequence"/>
</dbReference>
<reference evidence="2 3" key="1">
    <citation type="submission" date="2017-12" db="EMBL/GenBank/DDBJ databases">
        <title>Gene loss provides genomic basis for host adaptation in cereal stripe rust fungi.</title>
        <authorList>
            <person name="Xia C."/>
        </authorList>
    </citation>
    <scope>NUCLEOTIDE SEQUENCE [LARGE SCALE GENOMIC DNA]</scope>
    <source>
        <strain evidence="2 3">93TX-2</strain>
    </source>
</reference>
<dbReference type="OrthoDB" id="2499136at2759"/>
<feature type="signal peptide" evidence="1">
    <location>
        <begin position="1"/>
        <end position="31"/>
    </location>
</feature>
<protein>
    <recommendedName>
        <fullName evidence="4">Trehalose-phosphatase</fullName>
    </recommendedName>
</protein>
<comment type="caution">
    <text evidence="2">The sequence shown here is derived from an EMBL/GenBank/DDBJ whole genome shotgun (WGS) entry which is preliminary data.</text>
</comment>
<dbReference type="InterPro" id="IPR001830">
    <property type="entry name" value="Glyco_trans_20"/>
</dbReference>
<evidence type="ECO:0000313" key="3">
    <source>
        <dbReference type="Proteomes" id="UP000238274"/>
    </source>
</evidence>
<dbReference type="PANTHER" id="PTHR10788">
    <property type="entry name" value="TREHALOSE-6-PHOSPHATE SYNTHASE"/>
    <property type="match status" value="1"/>
</dbReference>
<sequence length="1170" mass="133217">MHFASTQSTLHSKMYYTILLIALLFIHSSQSVPVESIVNAEKVAATGETVLRGKPLNEVKMITPEFRQGIKTKYEKSDKAVFLFDQDGTVQPFQQVNDAIDQKRITAALKKLAADPRNEIWLVTARDVKSLEQNYGHIKNLNFAGYLGAQLSAKNIKEVNLPELGEEFKVLDQEASKVFSGNGIPFKVTKARYYLDYTIPKSGVDKKLYMQEGIPHDVIDTGKYHESLEKLKKMVQDDPAYEDYKVNDWDLGDHFRVVLKHKHDSKETISTALLNRDGKKPVDFGLSLGDMVIDEGMHRAMKLKNFDALLVQSDAEVKGLYPDGKSPLPGSWRTFASHRLSDHRDVIQLIEELAKTRRSTPRRDPLGIKALTKSGLERIKILLAKWKKSLRCISQQTTQPYLPFFIPSQSAIRSVTGTTITPFTTGKIVNQGKPLNEVLMVTPEMREGIQAKYADSDKAVILLGHDGTIKPLRGTNDLEDQKRINAALEKLAADPRNEIWLMLSPSKRLMATSTTSISPVIWGASSAKKNIHEIQLPEVGEEFKELKEDASKIFSANGIPFKVRKGRYFLDYKIPRWRKEWFPWGSVEEWPGRYVNNDEPYKKSLDELIKMVESNPAYKDYVVDHWEWSLSWDMRGERRVVLKHKYHDTETLSTALLDRDGKKPDFGLSLGSTDIDEGMHRAMRPKNLNALLVKSDDEVERLYSNSQPAPHKVWNTVASHRLSDHQDVFKLLEELADTRRSAPPPRVDPIGMKAPKKNGIERIKIFLGKLKESLGGKNRNYIFKARVKPDPTKTLLYIHPSQSVPMTETADAGKFSQQSLWGKPLNEVNMITPEIRQGIQVKYMDSKKAVFLLDNDGTIKPFYEENDSVDQGKINQALERLAADPLNEVWIITEKDVKDLEKTYGHIKNLNFAGHFGTQLSRRNIHKVQLPDTSKGFREMKQEAAKIFLESGISYRVKEGKYFINYTIPMWEKESSSWKLWPGRSVLNEEKYDKIVAELNKMVRDNPAYKDYVVGNFLIGKVYRIALTHKYFNKETLPTSLLTDEDREVDFGLSLGDMDSDEGMHRAMQSRGFNALLVKSDEEINQIYSTTTESNLEKGWDTFASHRFSNHKHAIKFLEELVGIAETTRTAGNKTPGLDHNGKNGPKNRGIGRIRILLGRLGKTFRILVK</sequence>
<dbReference type="InterPro" id="IPR036412">
    <property type="entry name" value="HAD-like_sf"/>
</dbReference>
<dbReference type="GO" id="GO:0004805">
    <property type="term" value="F:trehalose-phosphatase activity"/>
    <property type="evidence" value="ECO:0007669"/>
    <property type="project" value="TreeGrafter"/>
</dbReference>
<dbReference type="GO" id="GO:0005992">
    <property type="term" value="P:trehalose biosynthetic process"/>
    <property type="evidence" value="ECO:0007669"/>
    <property type="project" value="InterPro"/>
</dbReference>
<dbReference type="Pfam" id="PF02358">
    <property type="entry name" value="Trehalose_PPase"/>
    <property type="match status" value="2"/>
</dbReference>
<name>A0A2S4W9D4_9BASI</name>
<feature type="non-terminal residue" evidence="2">
    <location>
        <position position="1170"/>
    </location>
</feature>
<dbReference type="GO" id="GO:0005946">
    <property type="term" value="C:alpha,alpha-trehalose-phosphate synthase complex (UDP-forming)"/>
    <property type="evidence" value="ECO:0007669"/>
    <property type="project" value="TreeGrafter"/>
</dbReference>
<dbReference type="VEuPathDB" id="FungiDB:PSHT_05939"/>
<dbReference type="GO" id="GO:0003825">
    <property type="term" value="F:alpha,alpha-trehalose-phosphate synthase (UDP-forming) activity"/>
    <property type="evidence" value="ECO:0007669"/>
    <property type="project" value="TreeGrafter"/>
</dbReference>
<dbReference type="PANTHER" id="PTHR10788:SF106">
    <property type="entry name" value="BCDNA.GH08860"/>
    <property type="match status" value="1"/>
</dbReference>
<keyword evidence="3" id="KW-1185">Reference proteome</keyword>
<accession>A0A2S4W9D4</accession>
<evidence type="ECO:0008006" key="4">
    <source>
        <dbReference type="Google" id="ProtNLM"/>
    </source>
</evidence>
<organism evidence="2 3">
    <name type="scientific">Puccinia striiformis</name>
    <dbReference type="NCBI Taxonomy" id="27350"/>
    <lineage>
        <taxon>Eukaryota</taxon>
        <taxon>Fungi</taxon>
        <taxon>Dikarya</taxon>
        <taxon>Basidiomycota</taxon>
        <taxon>Pucciniomycotina</taxon>
        <taxon>Pucciniomycetes</taxon>
        <taxon>Pucciniales</taxon>
        <taxon>Pucciniaceae</taxon>
        <taxon>Puccinia</taxon>
    </lineage>
</organism>
<proteinExistence type="predicted"/>
<dbReference type="EMBL" id="PKSM01000067">
    <property type="protein sequence ID" value="POW18358.1"/>
    <property type="molecule type" value="Genomic_DNA"/>
</dbReference>
<evidence type="ECO:0000313" key="2">
    <source>
        <dbReference type="EMBL" id="POW18358.1"/>
    </source>
</evidence>
<keyword evidence="1" id="KW-0732">Signal</keyword>
<dbReference type="VEuPathDB" id="FungiDB:PSTT_17072"/>
<evidence type="ECO:0000256" key="1">
    <source>
        <dbReference type="SAM" id="SignalP"/>
    </source>
</evidence>
<dbReference type="GO" id="GO:0005829">
    <property type="term" value="C:cytosol"/>
    <property type="evidence" value="ECO:0007669"/>
    <property type="project" value="TreeGrafter"/>
</dbReference>
<dbReference type="InterPro" id="IPR003337">
    <property type="entry name" value="Trehalose_PPase"/>
</dbReference>
<dbReference type="SUPFAM" id="SSF56784">
    <property type="entry name" value="HAD-like"/>
    <property type="match status" value="1"/>
</dbReference>
<reference evidence="3" key="3">
    <citation type="journal article" date="2018" name="Mol. Plant Microbe Interact.">
        <title>Genome sequence resources for the wheat stripe rust pathogen (Puccinia striiformis f. sp. tritici) and the barley stripe rust pathogen (Puccinia striiformis f. sp. hordei).</title>
        <authorList>
            <person name="Xia C."/>
            <person name="Wang M."/>
            <person name="Yin C."/>
            <person name="Cornejo O.E."/>
            <person name="Hulbert S.H."/>
            <person name="Chen X."/>
        </authorList>
    </citation>
    <scope>NUCLEOTIDE SEQUENCE [LARGE SCALE GENOMIC DNA]</scope>
    <source>
        <strain evidence="3">93TX-2</strain>
    </source>
</reference>
<gene>
    <name evidence="2" type="ORF">PSHT_05939</name>
</gene>